<accession>A0A832YZX4</accession>
<comment type="caution">
    <text evidence="1">The sequence shown here is derived from an EMBL/GenBank/DDBJ whole genome shotgun (WGS) entry which is preliminary data.</text>
</comment>
<dbReference type="EMBL" id="DQTV01000041">
    <property type="protein sequence ID" value="HIP56851.1"/>
    <property type="molecule type" value="Genomic_DNA"/>
</dbReference>
<proteinExistence type="predicted"/>
<sequence>MRFRVAGSSQDVIRVLERIEYVARALNIEVNGTSIVLTVKRGFLSRGVEMVPITYAIVYRGSEVLITFFVAMDRKPVLRARVGGVGDTVVIETTCLGEKPVCREIEKLLQSIAKMRYANTESDVQPTHRFSINDKYTAIIDGLAEVALITLYLRYPLLDRYVVRLEDVKDIDEFLERLYRVYSPKAREIIACIEAENWRLILAIDFNMKTYTPSFIENSTRVVGLQAIEKLRSKHDDRAILTIFAMKS</sequence>
<organism evidence="1 2">
    <name type="scientific">Ignisphaera aggregans</name>
    <dbReference type="NCBI Taxonomy" id="334771"/>
    <lineage>
        <taxon>Archaea</taxon>
        <taxon>Thermoproteota</taxon>
        <taxon>Thermoprotei</taxon>
        <taxon>Desulfurococcales</taxon>
        <taxon>Desulfurococcaceae</taxon>
        <taxon>Ignisphaera</taxon>
    </lineage>
</organism>
<name>A0A832YZX4_9CREN</name>
<dbReference type="AlphaFoldDB" id="A0A832YZX4"/>
<gene>
    <name evidence="1" type="ORF">EYH02_02110</name>
</gene>
<protein>
    <submittedName>
        <fullName evidence="1">Uncharacterized protein</fullName>
    </submittedName>
</protein>
<evidence type="ECO:0000313" key="2">
    <source>
        <dbReference type="Proteomes" id="UP000605805"/>
    </source>
</evidence>
<evidence type="ECO:0000313" key="1">
    <source>
        <dbReference type="EMBL" id="HIP56851.1"/>
    </source>
</evidence>
<reference evidence="1" key="1">
    <citation type="journal article" date="2020" name="ISME J.">
        <title>Gammaproteobacteria mediating utilization of methyl-, sulfur- and petroleum organic compounds in deep ocean hydrothermal plumes.</title>
        <authorList>
            <person name="Zhou Z."/>
            <person name="Liu Y."/>
            <person name="Pan J."/>
            <person name="Cron B.R."/>
            <person name="Toner B.M."/>
            <person name="Anantharaman K."/>
            <person name="Breier J.A."/>
            <person name="Dick G.J."/>
            <person name="Li M."/>
        </authorList>
    </citation>
    <scope>NUCLEOTIDE SEQUENCE</scope>
    <source>
        <strain evidence="1">SZUA-1435</strain>
    </source>
</reference>
<dbReference type="Proteomes" id="UP000605805">
    <property type="component" value="Unassembled WGS sequence"/>
</dbReference>